<sequence length="99" mass="10709">MQGLFGSVRRSLVFHPSPDRNEDGGGGGRRIAERIGSCLRKSRFGLGLGFGGSTPKLPPPMPQHRVPADDIPSIRWRKGELIGVPCDLVRFVTEISGNS</sequence>
<feature type="region of interest" description="Disordered" evidence="1">
    <location>
        <begin position="1"/>
        <end position="31"/>
    </location>
</feature>
<comment type="caution">
    <text evidence="2">The sequence shown here is derived from an EMBL/GenBank/DDBJ whole genome shotgun (WGS) entry which is preliminary data.</text>
</comment>
<evidence type="ECO:0000256" key="1">
    <source>
        <dbReference type="SAM" id="MobiDB-lite"/>
    </source>
</evidence>
<dbReference type="AlphaFoldDB" id="A0A427AEB3"/>
<evidence type="ECO:0000313" key="2">
    <source>
        <dbReference type="EMBL" id="RRT74542.1"/>
    </source>
</evidence>
<dbReference type="EMBL" id="AMZH03002746">
    <property type="protein sequence ID" value="RRT74542.1"/>
    <property type="molecule type" value="Genomic_DNA"/>
</dbReference>
<accession>A0A427AEB3</accession>
<evidence type="ECO:0000313" key="3">
    <source>
        <dbReference type="Proteomes" id="UP000287651"/>
    </source>
</evidence>
<organism evidence="2 3">
    <name type="scientific">Ensete ventricosum</name>
    <name type="common">Abyssinian banana</name>
    <name type="synonym">Musa ensete</name>
    <dbReference type="NCBI Taxonomy" id="4639"/>
    <lineage>
        <taxon>Eukaryota</taxon>
        <taxon>Viridiplantae</taxon>
        <taxon>Streptophyta</taxon>
        <taxon>Embryophyta</taxon>
        <taxon>Tracheophyta</taxon>
        <taxon>Spermatophyta</taxon>
        <taxon>Magnoliopsida</taxon>
        <taxon>Liliopsida</taxon>
        <taxon>Zingiberales</taxon>
        <taxon>Musaceae</taxon>
        <taxon>Ensete</taxon>
    </lineage>
</organism>
<name>A0A427AEB3_ENSVE</name>
<gene>
    <name evidence="2" type="ORF">B296_00023864</name>
</gene>
<protein>
    <submittedName>
        <fullName evidence="2">Uncharacterized protein</fullName>
    </submittedName>
</protein>
<dbReference type="Proteomes" id="UP000287651">
    <property type="component" value="Unassembled WGS sequence"/>
</dbReference>
<proteinExistence type="predicted"/>
<reference evidence="2 3" key="1">
    <citation type="journal article" date="2014" name="Agronomy (Basel)">
        <title>A Draft Genome Sequence for Ensete ventricosum, the Drought-Tolerant Tree Against Hunger.</title>
        <authorList>
            <person name="Harrison J."/>
            <person name="Moore K.A."/>
            <person name="Paszkiewicz K."/>
            <person name="Jones T."/>
            <person name="Grant M."/>
            <person name="Ambacheew D."/>
            <person name="Muzemil S."/>
            <person name="Studholme D.J."/>
        </authorList>
    </citation>
    <scope>NUCLEOTIDE SEQUENCE [LARGE SCALE GENOMIC DNA]</scope>
</reference>